<organism evidence="3 4">
    <name type="scientific">Hydrogenophilus thermoluteolus</name>
    <name type="common">Pseudomonas hydrogenothermophila</name>
    <dbReference type="NCBI Taxonomy" id="297"/>
    <lineage>
        <taxon>Bacteria</taxon>
        <taxon>Pseudomonadati</taxon>
        <taxon>Pseudomonadota</taxon>
        <taxon>Hydrogenophilia</taxon>
        <taxon>Hydrogenophilales</taxon>
        <taxon>Hydrogenophilaceae</taxon>
        <taxon>Hydrogenophilus</taxon>
    </lineage>
</organism>
<dbReference type="Pfam" id="PF03969">
    <property type="entry name" value="AFG1_ATPase"/>
    <property type="match status" value="1"/>
</dbReference>
<sequence length="411" mass="45075">MEMPTVQPRTATGAGAGPLLAAYDAAIATRGYQPDPAQKAALFRLQQLADALLARSAQDDDRVASGQQTPGGAAARASGIKRLMGKLFGRSGTAESLAPAPVAANQTPKSVYLWGGVGRGKSFLMDLFYANVPLVRKRRVHFHAFMQETHERLKRHKKQPDPLRLVAAEILETAQLLCFDEFHVSDIADAMILGRLLDALWAQGAVLVMTSNYHPDGLYPNGLMRVNFLPTIERIKAMCDVIEVDSGTDYRLRTLENVDLYLTPLTPENDAKLAADFQALTGVLPQPGTITLFERTIPTRGNAAGVIWFDFAALCDGPRGQADYLAIANEYHTVILSNVPAMSPAQAEAARRFTWLIDVLYDHRVKLIVSAAVEPYDLYPEGRNANEFARTVSRLLEMRTRAYLEAAHASD</sequence>
<keyword evidence="4" id="KW-1185">Reference proteome</keyword>
<dbReference type="InterPro" id="IPR027417">
    <property type="entry name" value="P-loop_NTPase"/>
</dbReference>
<gene>
    <name evidence="3" type="ORF">HPTL_0587</name>
</gene>
<dbReference type="Gene3D" id="3.40.50.300">
    <property type="entry name" value="P-loop containing nucleotide triphosphate hydrolases"/>
    <property type="match status" value="1"/>
</dbReference>
<dbReference type="Proteomes" id="UP000262004">
    <property type="component" value="Chromosome"/>
</dbReference>
<dbReference type="InterPro" id="IPR005654">
    <property type="entry name" value="ATPase_AFG1-like"/>
</dbReference>
<dbReference type="GO" id="GO:0005524">
    <property type="term" value="F:ATP binding"/>
    <property type="evidence" value="ECO:0007669"/>
    <property type="project" value="UniProtKB-KW"/>
</dbReference>
<keyword evidence="3" id="KW-0131">Cell cycle</keyword>
<protein>
    <submittedName>
        <fullName evidence="3">Cell division protein ZapE</fullName>
    </submittedName>
</protein>
<dbReference type="GO" id="GO:0005737">
    <property type="term" value="C:cytoplasm"/>
    <property type="evidence" value="ECO:0007669"/>
    <property type="project" value="TreeGrafter"/>
</dbReference>
<dbReference type="PANTHER" id="PTHR12169">
    <property type="entry name" value="ATPASE N2B"/>
    <property type="match status" value="1"/>
</dbReference>
<evidence type="ECO:0000313" key="4">
    <source>
        <dbReference type="Proteomes" id="UP000262004"/>
    </source>
</evidence>
<dbReference type="AlphaFoldDB" id="A0A2Z6DWT5"/>
<keyword evidence="1" id="KW-0547">Nucleotide-binding</keyword>
<dbReference type="PANTHER" id="PTHR12169:SF6">
    <property type="entry name" value="AFG1-LIKE ATPASE"/>
    <property type="match status" value="1"/>
</dbReference>
<dbReference type="SUPFAM" id="SSF52540">
    <property type="entry name" value="P-loop containing nucleoside triphosphate hydrolases"/>
    <property type="match status" value="1"/>
</dbReference>
<dbReference type="KEGG" id="htl:HPTL_0587"/>
<reference evidence="3 4" key="1">
    <citation type="submission" date="2018-04" db="EMBL/GenBank/DDBJ databases">
        <title>Complete genome sequence of Hydrogenophilus thermoluteolus TH-1.</title>
        <authorList>
            <person name="Arai H."/>
        </authorList>
    </citation>
    <scope>NUCLEOTIDE SEQUENCE [LARGE SCALE GENOMIC DNA]</scope>
    <source>
        <strain evidence="3 4">TH-1</strain>
    </source>
</reference>
<keyword evidence="2" id="KW-0067">ATP-binding</keyword>
<accession>A0A2Z6DWT5</accession>
<dbReference type="NCBIfam" id="NF040713">
    <property type="entry name" value="ZapE"/>
    <property type="match status" value="1"/>
</dbReference>
<keyword evidence="3" id="KW-0132">Cell division</keyword>
<proteinExistence type="predicted"/>
<dbReference type="GO" id="GO:0051301">
    <property type="term" value="P:cell division"/>
    <property type="evidence" value="ECO:0007669"/>
    <property type="project" value="UniProtKB-KW"/>
</dbReference>
<dbReference type="EMBL" id="AP018558">
    <property type="protein sequence ID" value="BBD76855.1"/>
    <property type="molecule type" value="Genomic_DNA"/>
</dbReference>
<evidence type="ECO:0000256" key="1">
    <source>
        <dbReference type="ARBA" id="ARBA00022741"/>
    </source>
</evidence>
<dbReference type="GO" id="GO:0016887">
    <property type="term" value="F:ATP hydrolysis activity"/>
    <property type="evidence" value="ECO:0007669"/>
    <property type="project" value="InterPro"/>
</dbReference>
<name>A0A2Z6DWT5_HYDTE</name>
<evidence type="ECO:0000313" key="3">
    <source>
        <dbReference type="EMBL" id="BBD76855.1"/>
    </source>
</evidence>
<evidence type="ECO:0000256" key="2">
    <source>
        <dbReference type="ARBA" id="ARBA00022840"/>
    </source>
</evidence>